<dbReference type="EMBL" id="OCMY01000001">
    <property type="protein sequence ID" value="SOD38864.1"/>
    <property type="molecule type" value="Genomic_DNA"/>
</dbReference>
<protein>
    <submittedName>
        <fullName evidence="4">Alpha-1,3-rhamnosyl/mannosyltransferase</fullName>
    </submittedName>
</protein>
<dbReference type="AlphaFoldDB" id="A0A286BXJ1"/>
<evidence type="ECO:0000313" key="4">
    <source>
        <dbReference type="EMBL" id="SOD38864.1"/>
    </source>
</evidence>
<feature type="domain" description="Glycosyl transferase family 1" evidence="2">
    <location>
        <begin position="209"/>
        <end position="351"/>
    </location>
</feature>
<proteinExistence type="predicted"/>
<dbReference type="Pfam" id="PF13439">
    <property type="entry name" value="Glyco_transf_4"/>
    <property type="match status" value="1"/>
</dbReference>
<evidence type="ECO:0000256" key="1">
    <source>
        <dbReference type="ARBA" id="ARBA00022679"/>
    </source>
</evidence>
<dbReference type="PANTHER" id="PTHR46401:SF2">
    <property type="entry name" value="GLYCOSYLTRANSFERASE WBBK-RELATED"/>
    <property type="match status" value="1"/>
</dbReference>
<sequence>MDAGNTKLNVIFSTDCIKYPLTGIGRYAYELAKQLQQRDDKIKLTFLHGTKVRDSLAVASESAQSVQSFKRKLQNSKTASEIYRLTFPVMKSLALRKFKEHIFHSPNYYLPPRVPHCVATFHDLSVFHWPQFHPAGRVHLMQKELRNTVIRAKMLITDSQYTKRELVEFFGLEEQNVTVAPLAYNEQFHPRSAFDVKHVLNEYQLEWRSFFLYTGTIEPRKNIITLLRAYDRLPMIAKNNFPLVISGYKGWENAELFKLFSKGEREGWLKYLGFVPGKHLPILYSAATSFVFPSIYEGFGLPALEAMASGTPVICSNATSLPEVVGDTALMHDPEDVDVLTSYLQMMIDDVLKKQLMIDAGLVQAKHFSWSACADKTIEAYKKVAEFI</sequence>
<keyword evidence="5" id="KW-1185">Reference proteome</keyword>
<keyword evidence="1 4" id="KW-0808">Transferase</keyword>
<evidence type="ECO:0000313" key="5">
    <source>
        <dbReference type="Proteomes" id="UP000219271"/>
    </source>
</evidence>
<evidence type="ECO:0000259" key="3">
    <source>
        <dbReference type="Pfam" id="PF13439"/>
    </source>
</evidence>
<feature type="domain" description="Glycosyltransferase subfamily 4-like N-terminal" evidence="3">
    <location>
        <begin position="23"/>
        <end position="183"/>
    </location>
</feature>
<organism evidence="4 5">
    <name type="scientific">Candidatus Pantoea floridensis</name>
    <dbReference type="NCBI Taxonomy" id="1938870"/>
    <lineage>
        <taxon>Bacteria</taxon>
        <taxon>Pseudomonadati</taxon>
        <taxon>Pseudomonadota</taxon>
        <taxon>Gammaproteobacteria</taxon>
        <taxon>Enterobacterales</taxon>
        <taxon>Erwiniaceae</taxon>
        <taxon>Pantoea</taxon>
    </lineage>
</organism>
<dbReference type="GO" id="GO:0016757">
    <property type="term" value="F:glycosyltransferase activity"/>
    <property type="evidence" value="ECO:0007669"/>
    <property type="project" value="UniProtKB-KW"/>
</dbReference>
<gene>
    <name evidence="4" type="ORF">SAMN06273570_3299</name>
</gene>
<name>A0A286BXJ1_9GAMM</name>
<dbReference type="GO" id="GO:0009103">
    <property type="term" value="P:lipopolysaccharide biosynthetic process"/>
    <property type="evidence" value="ECO:0007669"/>
    <property type="project" value="TreeGrafter"/>
</dbReference>
<dbReference type="PANTHER" id="PTHR46401">
    <property type="entry name" value="GLYCOSYLTRANSFERASE WBBK-RELATED"/>
    <property type="match status" value="1"/>
</dbReference>
<dbReference type="FunFam" id="3.40.50.2000:FF:000119">
    <property type="entry name" value="Glycosyl transferase group 1"/>
    <property type="match status" value="1"/>
</dbReference>
<keyword evidence="4" id="KW-0328">Glycosyltransferase</keyword>
<dbReference type="Pfam" id="PF00534">
    <property type="entry name" value="Glycos_transf_1"/>
    <property type="match status" value="1"/>
</dbReference>
<dbReference type="InterPro" id="IPR028098">
    <property type="entry name" value="Glyco_trans_4-like_N"/>
</dbReference>
<dbReference type="SUPFAM" id="SSF53756">
    <property type="entry name" value="UDP-Glycosyltransferase/glycogen phosphorylase"/>
    <property type="match status" value="1"/>
</dbReference>
<dbReference type="Gene3D" id="3.40.50.2000">
    <property type="entry name" value="Glycogen Phosphorylase B"/>
    <property type="match status" value="2"/>
</dbReference>
<dbReference type="OrthoDB" id="9801609at2"/>
<dbReference type="CDD" id="cd03809">
    <property type="entry name" value="GT4_MtfB-like"/>
    <property type="match status" value="1"/>
</dbReference>
<evidence type="ECO:0000259" key="2">
    <source>
        <dbReference type="Pfam" id="PF00534"/>
    </source>
</evidence>
<dbReference type="InterPro" id="IPR001296">
    <property type="entry name" value="Glyco_trans_1"/>
</dbReference>
<dbReference type="Proteomes" id="UP000219271">
    <property type="component" value="Unassembled WGS sequence"/>
</dbReference>
<accession>A0A286BXJ1</accession>
<reference evidence="5" key="1">
    <citation type="submission" date="2017-09" db="EMBL/GenBank/DDBJ databases">
        <authorList>
            <person name="Varghese N."/>
            <person name="Submissions S."/>
        </authorList>
    </citation>
    <scope>NUCLEOTIDE SEQUENCE [LARGE SCALE GENOMIC DNA]</scope>
    <source>
        <strain evidence="5">JKS000234</strain>
    </source>
</reference>
<dbReference type="RefSeq" id="WP_097096728.1">
    <property type="nucleotide sequence ID" value="NZ_OCMY01000001.1"/>
</dbReference>